<accession>A0A4R8FRA6</accession>
<comment type="caution">
    <text evidence="1">The sequence shown here is derived from an EMBL/GenBank/DDBJ whole genome shotgun (WGS) entry which is preliminary data.</text>
</comment>
<protein>
    <submittedName>
        <fullName evidence="1">Uncharacterized protein</fullName>
    </submittedName>
</protein>
<dbReference type="Proteomes" id="UP000294489">
    <property type="component" value="Unassembled WGS sequence"/>
</dbReference>
<sequence length="155" mass="16278">MATSNGMDTVQGQLNSILKSNSPLMKRAATQGKQYANKRGLLNSSMAAGATQGAMIDAATPIAQQDAGALQDLNKLQASSAANAWGVMANNVTDIVAQGMEGIANINANSDISASNKTKMINQIKSMRDSDISFQQNLYKSLSSYLSDTGLFPSL</sequence>
<dbReference type="AlphaFoldDB" id="A0A4R8FRA6"/>
<evidence type="ECO:0000313" key="2">
    <source>
        <dbReference type="Proteomes" id="UP000294489"/>
    </source>
</evidence>
<dbReference type="OrthoDB" id="9800417at2"/>
<evidence type="ECO:0000313" key="1">
    <source>
        <dbReference type="EMBL" id="TDX29095.1"/>
    </source>
</evidence>
<proteinExistence type="predicted"/>
<dbReference type="RefSeq" id="WP_134017938.1">
    <property type="nucleotide sequence ID" value="NZ_SOEC01000008.1"/>
</dbReference>
<gene>
    <name evidence="1" type="ORF">DFO67_108139</name>
</gene>
<name>A0A4R8FRA6_9GAMM</name>
<organism evidence="1 2">
    <name type="scientific">Modicisalibacter xianhensis</name>
    <dbReference type="NCBI Taxonomy" id="442341"/>
    <lineage>
        <taxon>Bacteria</taxon>
        <taxon>Pseudomonadati</taxon>
        <taxon>Pseudomonadota</taxon>
        <taxon>Gammaproteobacteria</taxon>
        <taxon>Oceanospirillales</taxon>
        <taxon>Halomonadaceae</taxon>
        <taxon>Modicisalibacter</taxon>
    </lineage>
</organism>
<dbReference type="EMBL" id="SOEC01000008">
    <property type="protein sequence ID" value="TDX29095.1"/>
    <property type="molecule type" value="Genomic_DNA"/>
</dbReference>
<reference evidence="1 2" key="1">
    <citation type="submission" date="2019-03" db="EMBL/GenBank/DDBJ databases">
        <title>Freshwater and sediment microbial communities from various areas in North America, analyzing microbe dynamics in response to fracking.</title>
        <authorList>
            <person name="Lamendella R."/>
        </authorList>
    </citation>
    <scope>NUCLEOTIDE SEQUENCE [LARGE SCALE GENOMIC DNA]</scope>
    <source>
        <strain evidence="1 2">6_TX</strain>
    </source>
</reference>